<protein>
    <submittedName>
        <fullName evidence="1">Uncharacterized protein</fullName>
    </submittedName>
</protein>
<reference evidence="1" key="1">
    <citation type="journal article" date="2015" name="Nature">
        <title>Complex archaea that bridge the gap between prokaryotes and eukaryotes.</title>
        <authorList>
            <person name="Spang A."/>
            <person name="Saw J.H."/>
            <person name="Jorgensen S.L."/>
            <person name="Zaremba-Niedzwiedzka K."/>
            <person name="Martijn J."/>
            <person name="Lind A.E."/>
            <person name="van Eijk R."/>
            <person name="Schleper C."/>
            <person name="Guy L."/>
            <person name="Ettema T.J."/>
        </authorList>
    </citation>
    <scope>NUCLEOTIDE SEQUENCE</scope>
</reference>
<dbReference type="AlphaFoldDB" id="A0A0F9SU46"/>
<dbReference type="EMBL" id="LAZR01000361">
    <property type="protein sequence ID" value="KKN72495.1"/>
    <property type="molecule type" value="Genomic_DNA"/>
</dbReference>
<organism evidence="1">
    <name type="scientific">marine sediment metagenome</name>
    <dbReference type="NCBI Taxonomy" id="412755"/>
    <lineage>
        <taxon>unclassified sequences</taxon>
        <taxon>metagenomes</taxon>
        <taxon>ecological metagenomes</taxon>
    </lineage>
</organism>
<name>A0A0F9SU46_9ZZZZ</name>
<accession>A0A0F9SU46</accession>
<sequence length="47" mass="5322">MAELKVTLHVKRPNTTFQNLLNAFLTVAKQHRLGVDRVDFGPTEEGE</sequence>
<gene>
    <name evidence="1" type="ORF">LCGC14_0409990</name>
</gene>
<comment type="caution">
    <text evidence="1">The sequence shown here is derived from an EMBL/GenBank/DDBJ whole genome shotgun (WGS) entry which is preliminary data.</text>
</comment>
<proteinExistence type="predicted"/>
<evidence type="ECO:0000313" key="1">
    <source>
        <dbReference type="EMBL" id="KKN72495.1"/>
    </source>
</evidence>